<reference evidence="1" key="1">
    <citation type="submission" date="2021-12" db="EMBL/GenBank/DDBJ databases">
        <title>Convergent genome expansion in fungi linked to evolution of root-endophyte symbiosis.</title>
        <authorList>
            <consortium name="DOE Joint Genome Institute"/>
            <person name="Ke Y.-H."/>
            <person name="Bonito G."/>
            <person name="Liao H.-L."/>
            <person name="Looney B."/>
            <person name="Rojas-Flechas A."/>
            <person name="Nash J."/>
            <person name="Hameed K."/>
            <person name="Schadt C."/>
            <person name="Martin F."/>
            <person name="Crous P.W."/>
            <person name="Miettinen O."/>
            <person name="Magnuson J.K."/>
            <person name="Labbe J."/>
            <person name="Jacobson D."/>
            <person name="Doktycz M.J."/>
            <person name="Veneault-Fourrey C."/>
            <person name="Kuo A."/>
            <person name="Mondo S."/>
            <person name="Calhoun S."/>
            <person name="Riley R."/>
            <person name="Ohm R."/>
            <person name="LaButti K."/>
            <person name="Andreopoulos B."/>
            <person name="Pangilinan J."/>
            <person name="Nolan M."/>
            <person name="Tritt A."/>
            <person name="Clum A."/>
            <person name="Lipzen A."/>
            <person name="Daum C."/>
            <person name="Barry K."/>
            <person name="Grigoriev I.V."/>
            <person name="Vilgalys R."/>
        </authorList>
    </citation>
    <scope>NUCLEOTIDE SEQUENCE</scope>
    <source>
        <strain evidence="1">PMI_201</strain>
    </source>
</reference>
<sequence>WVSPDGVAYLYENSHNPPYWDPVGPEIFNTGVERKALHLVDFDGDGKVRDIFYAI</sequence>
<dbReference type="Proteomes" id="UP001201262">
    <property type="component" value="Unassembled WGS sequence"/>
</dbReference>
<accession>A0AAD4KN45</accession>
<dbReference type="AlphaFoldDB" id="A0AAD4KN45"/>
<feature type="non-terminal residue" evidence="1">
    <location>
        <position position="1"/>
    </location>
</feature>
<gene>
    <name evidence="1" type="ORF">BGW36DRAFT_298612</name>
</gene>
<proteinExistence type="predicted"/>
<dbReference type="RefSeq" id="XP_046071413.1">
    <property type="nucleotide sequence ID" value="XM_046211445.1"/>
</dbReference>
<dbReference type="GeneID" id="70241732"/>
<evidence type="ECO:0000313" key="2">
    <source>
        <dbReference type="Proteomes" id="UP001201262"/>
    </source>
</evidence>
<comment type="caution">
    <text evidence="1">The sequence shown here is derived from an EMBL/GenBank/DDBJ whole genome shotgun (WGS) entry which is preliminary data.</text>
</comment>
<dbReference type="EMBL" id="JAJTJA010000007">
    <property type="protein sequence ID" value="KAH8696477.1"/>
    <property type="molecule type" value="Genomic_DNA"/>
</dbReference>
<name>A0AAD4KN45_9EURO</name>
<keyword evidence="2" id="KW-1185">Reference proteome</keyword>
<evidence type="ECO:0000313" key="1">
    <source>
        <dbReference type="EMBL" id="KAH8696477.1"/>
    </source>
</evidence>
<organism evidence="1 2">
    <name type="scientific">Talaromyces proteolyticus</name>
    <dbReference type="NCBI Taxonomy" id="1131652"/>
    <lineage>
        <taxon>Eukaryota</taxon>
        <taxon>Fungi</taxon>
        <taxon>Dikarya</taxon>
        <taxon>Ascomycota</taxon>
        <taxon>Pezizomycotina</taxon>
        <taxon>Eurotiomycetes</taxon>
        <taxon>Eurotiomycetidae</taxon>
        <taxon>Eurotiales</taxon>
        <taxon>Trichocomaceae</taxon>
        <taxon>Talaromyces</taxon>
        <taxon>Talaromyces sect. Bacilispori</taxon>
    </lineage>
</organism>
<protein>
    <submittedName>
        <fullName evidence="1">Uncharacterized protein</fullName>
    </submittedName>
</protein>